<dbReference type="EMBL" id="JH660648">
    <property type="protein sequence ID" value="EIM24446.1"/>
    <property type="molecule type" value="Genomic_DNA"/>
</dbReference>
<dbReference type="SUPFAM" id="SSF55073">
    <property type="entry name" value="Nucleotide cyclase"/>
    <property type="match status" value="1"/>
</dbReference>
<dbReference type="InterPro" id="IPR000160">
    <property type="entry name" value="GGDEF_dom"/>
</dbReference>
<keyword evidence="3" id="KW-0472">Membrane</keyword>
<dbReference type="STRING" id="864069.MicloDRAFT_00069650"/>
<accession>I4YKF4</accession>
<dbReference type="InterPro" id="IPR029787">
    <property type="entry name" value="Nucleotide_cyclase"/>
</dbReference>
<dbReference type="GO" id="GO:0043709">
    <property type="term" value="P:cell adhesion involved in single-species biofilm formation"/>
    <property type="evidence" value="ECO:0007669"/>
    <property type="project" value="TreeGrafter"/>
</dbReference>
<protein>
    <recommendedName>
        <fullName evidence="1">diguanylate cyclase</fullName>
        <ecNumber evidence="1">2.7.7.65</ecNumber>
    </recommendedName>
</protein>
<keyword evidence="3" id="KW-1133">Transmembrane helix</keyword>
<feature type="transmembrane region" description="Helical" evidence="3">
    <location>
        <begin position="59"/>
        <end position="78"/>
    </location>
</feature>
<keyword evidence="6" id="KW-1185">Reference proteome</keyword>
<dbReference type="CDD" id="cd01949">
    <property type="entry name" value="GGDEF"/>
    <property type="match status" value="1"/>
</dbReference>
<dbReference type="GO" id="GO:0052621">
    <property type="term" value="F:diguanylate cyclase activity"/>
    <property type="evidence" value="ECO:0007669"/>
    <property type="project" value="UniProtKB-EC"/>
</dbReference>
<keyword evidence="3" id="KW-0812">Transmembrane</keyword>
<dbReference type="Gene3D" id="3.30.70.270">
    <property type="match status" value="1"/>
</dbReference>
<dbReference type="eggNOG" id="COG3706">
    <property type="taxonomic scope" value="Bacteria"/>
</dbReference>
<dbReference type="Pfam" id="PF00990">
    <property type="entry name" value="GGDEF"/>
    <property type="match status" value="1"/>
</dbReference>
<dbReference type="PROSITE" id="PS50887">
    <property type="entry name" value="GGDEF"/>
    <property type="match status" value="1"/>
</dbReference>
<sequence precursor="true">MLPVRTFLTRLTRPTIASRRALVRYVVFVTVFGLAAALAIDVAQQLLFFTSWTGAFRSWAVTVVAVTEIATPVATMFARARWERQRAKDALEDLSRTDPLTGLPNRRALMEASEARTSQTMVLVIADIDRFKAVNDTYGHRAGDAVLQAVGRIMTQRLASYGLAGCLGGEEFALISSNVSLDQIIAALRDLLRAIETTPFITPGGAVRITMAAGVAIGISQSRSSDCTRRPTRHCTSPSVRAGAESSCRLGPGRLFQPIRKLITEHGIEALAPVLTRYGRLLPLKGEDVWLLNVTSVLDALERQKSRIVYFDDGDILDFEWHVFKKKVIGTAEISNCRGGPRPSMSPAASSTEFGVPAFVMSLLPPSG</sequence>
<dbReference type="InterPro" id="IPR043128">
    <property type="entry name" value="Rev_trsase/Diguanyl_cyclase"/>
</dbReference>
<feature type="transmembrane region" description="Helical" evidence="3">
    <location>
        <begin position="21"/>
        <end position="39"/>
    </location>
</feature>
<dbReference type="AlphaFoldDB" id="I4YKF4"/>
<dbReference type="GO" id="GO:1902201">
    <property type="term" value="P:negative regulation of bacterial-type flagellum-dependent cell motility"/>
    <property type="evidence" value="ECO:0007669"/>
    <property type="project" value="TreeGrafter"/>
</dbReference>
<dbReference type="OrthoDB" id="9812260at2"/>
<gene>
    <name evidence="5" type="ORF">MicloDRAFT_00069650</name>
</gene>
<dbReference type="SMART" id="SM00267">
    <property type="entry name" value="GGDEF"/>
    <property type="match status" value="1"/>
</dbReference>
<reference evidence="5 6" key="1">
    <citation type="submission" date="2012-02" db="EMBL/GenBank/DDBJ databases">
        <title>Improved High-Quality Draft sequence of Microvirga sp. WSM3557.</title>
        <authorList>
            <consortium name="US DOE Joint Genome Institute"/>
            <person name="Lucas S."/>
            <person name="Han J."/>
            <person name="Lapidus A."/>
            <person name="Cheng J.-F."/>
            <person name="Goodwin L."/>
            <person name="Pitluck S."/>
            <person name="Peters L."/>
            <person name="Zhang X."/>
            <person name="Detter J.C."/>
            <person name="Han C."/>
            <person name="Tapia R."/>
            <person name="Land M."/>
            <person name="Hauser L."/>
            <person name="Kyrpides N."/>
            <person name="Ivanova N."/>
            <person name="Pagani I."/>
            <person name="Brau L."/>
            <person name="Yates R."/>
            <person name="O'Hara G."/>
            <person name="Rui T."/>
            <person name="Howieson J."/>
            <person name="Reeve W."/>
            <person name="Woyke T."/>
        </authorList>
    </citation>
    <scope>NUCLEOTIDE SEQUENCE [LARGE SCALE GENOMIC DNA]</scope>
    <source>
        <strain evidence="5 6">WSM3557</strain>
    </source>
</reference>
<dbReference type="PANTHER" id="PTHR45138">
    <property type="entry name" value="REGULATORY COMPONENTS OF SENSORY TRANSDUCTION SYSTEM"/>
    <property type="match status" value="1"/>
</dbReference>
<dbReference type="PATRIC" id="fig|864069.3.peg.7453"/>
<evidence type="ECO:0000313" key="6">
    <source>
        <dbReference type="Proteomes" id="UP000003947"/>
    </source>
</evidence>
<dbReference type="PANTHER" id="PTHR45138:SF9">
    <property type="entry name" value="DIGUANYLATE CYCLASE DGCM-RELATED"/>
    <property type="match status" value="1"/>
</dbReference>
<evidence type="ECO:0000256" key="1">
    <source>
        <dbReference type="ARBA" id="ARBA00012528"/>
    </source>
</evidence>
<dbReference type="InterPro" id="IPR050469">
    <property type="entry name" value="Diguanylate_Cyclase"/>
</dbReference>
<dbReference type="EC" id="2.7.7.65" evidence="1"/>
<dbReference type="NCBIfam" id="TIGR00254">
    <property type="entry name" value="GGDEF"/>
    <property type="match status" value="1"/>
</dbReference>
<dbReference type="HOGENOM" id="CLU_751868_0_0_5"/>
<evidence type="ECO:0000256" key="2">
    <source>
        <dbReference type="ARBA" id="ARBA00034247"/>
    </source>
</evidence>
<proteinExistence type="predicted"/>
<evidence type="ECO:0000259" key="4">
    <source>
        <dbReference type="PROSITE" id="PS50887"/>
    </source>
</evidence>
<dbReference type="Proteomes" id="UP000003947">
    <property type="component" value="Unassembled WGS sequence"/>
</dbReference>
<dbReference type="GO" id="GO:0005886">
    <property type="term" value="C:plasma membrane"/>
    <property type="evidence" value="ECO:0007669"/>
    <property type="project" value="TreeGrafter"/>
</dbReference>
<organism evidence="5 6">
    <name type="scientific">Microvirga lotononidis</name>
    <dbReference type="NCBI Taxonomy" id="864069"/>
    <lineage>
        <taxon>Bacteria</taxon>
        <taxon>Pseudomonadati</taxon>
        <taxon>Pseudomonadota</taxon>
        <taxon>Alphaproteobacteria</taxon>
        <taxon>Hyphomicrobiales</taxon>
        <taxon>Methylobacteriaceae</taxon>
        <taxon>Microvirga</taxon>
    </lineage>
</organism>
<feature type="domain" description="GGDEF" evidence="4">
    <location>
        <begin position="119"/>
        <end position="252"/>
    </location>
</feature>
<name>I4YKF4_9HYPH</name>
<evidence type="ECO:0000313" key="5">
    <source>
        <dbReference type="EMBL" id="EIM24446.1"/>
    </source>
</evidence>
<dbReference type="RefSeq" id="WP_009764908.1">
    <property type="nucleotide sequence ID" value="NZ_CP141050.1"/>
</dbReference>
<evidence type="ECO:0000256" key="3">
    <source>
        <dbReference type="SAM" id="Phobius"/>
    </source>
</evidence>
<comment type="catalytic activity">
    <reaction evidence="2">
        <text>2 GTP = 3',3'-c-di-GMP + 2 diphosphate</text>
        <dbReference type="Rhea" id="RHEA:24898"/>
        <dbReference type="ChEBI" id="CHEBI:33019"/>
        <dbReference type="ChEBI" id="CHEBI:37565"/>
        <dbReference type="ChEBI" id="CHEBI:58805"/>
        <dbReference type="EC" id="2.7.7.65"/>
    </reaction>
</comment>